<feature type="domain" description="Phosphomannose isomerase type I catalytic" evidence="7">
    <location>
        <begin position="12"/>
        <end position="117"/>
    </location>
</feature>
<organism evidence="9 10">
    <name type="scientific">Myroides guanonis</name>
    <dbReference type="NCBI Taxonomy" id="1150112"/>
    <lineage>
        <taxon>Bacteria</taxon>
        <taxon>Pseudomonadati</taxon>
        <taxon>Bacteroidota</taxon>
        <taxon>Flavobacteriia</taxon>
        <taxon>Flavobacteriales</taxon>
        <taxon>Flavobacteriaceae</taxon>
        <taxon>Myroides</taxon>
    </lineage>
</organism>
<dbReference type="PIRSF" id="PIRSF036894">
    <property type="entry name" value="PMI_Firm_short"/>
    <property type="match status" value="1"/>
</dbReference>
<dbReference type="Gene3D" id="2.60.120.10">
    <property type="entry name" value="Jelly Rolls"/>
    <property type="match status" value="2"/>
</dbReference>
<dbReference type="STRING" id="1150112.SAMN04487893_10349"/>
<dbReference type="Pfam" id="PF20511">
    <property type="entry name" value="PMI_typeI_cat"/>
    <property type="match status" value="1"/>
</dbReference>
<evidence type="ECO:0000259" key="7">
    <source>
        <dbReference type="Pfam" id="PF20511"/>
    </source>
</evidence>
<dbReference type="OrthoDB" id="9808275at2"/>
<protein>
    <recommendedName>
        <fullName evidence="3">Phosphohexomutase</fullName>
    </recommendedName>
    <alternativeName>
        <fullName evidence="4">Phosphomannose isomerase</fullName>
    </alternativeName>
</protein>
<dbReference type="Pfam" id="PF21621">
    <property type="entry name" value="MPI_cupin_dom"/>
    <property type="match status" value="1"/>
</dbReference>
<evidence type="ECO:0000256" key="6">
    <source>
        <dbReference type="PIRSR" id="PIRSR036894-2"/>
    </source>
</evidence>
<sequence length="324" mass="36761">MSFKKYPIVFEPILKDRIWGGTKLNSVLGKNLKAEQVGESWEISLVPDNISTVANGCYKGLNLEELLSKYPIEILGESVYSVFGKQFPLLFKFLDAKEDLSIQLHPNDELARKRHDSFGKTEMWYVMQANPGARIVVDFKEGVNEEDYLKHMEAKTLPSILNEIPVKEGDVFFIETGTVHAIGAGVLLAEIQQASDITYRVYDWDRLDSDGNSRELHISQALEAINYSPKNVELHYEKELNKDNLVVDCPFFTVNYVPLLGTYMPNKKQDTFYLYVCTEGACTIILLEEGESFSFKKGDTILMPASLNQYKIQGEATLLEIFIS</sequence>
<feature type="domain" description="Mannose-6-phosphate isomerase cupin" evidence="8">
    <location>
        <begin position="244"/>
        <end position="321"/>
    </location>
</feature>
<feature type="binding site" evidence="5">
    <location>
        <position position="105"/>
    </location>
    <ligand>
        <name>Zn(2+)</name>
        <dbReference type="ChEBI" id="CHEBI:29105"/>
    </ligand>
</feature>
<dbReference type="InterPro" id="IPR049071">
    <property type="entry name" value="MPI_cupin_dom"/>
</dbReference>
<evidence type="ECO:0000256" key="2">
    <source>
        <dbReference type="ARBA" id="ARBA00022833"/>
    </source>
</evidence>
<accession>A0A1I3NCH4</accession>
<dbReference type="EMBL" id="FORU01000003">
    <property type="protein sequence ID" value="SFJ07003.1"/>
    <property type="molecule type" value="Genomic_DNA"/>
</dbReference>
<name>A0A1I3NCH4_9FLAO</name>
<dbReference type="InterPro" id="IPR014710">
    <property type="entry name" value="RmlC-like_jellyroll"/>
</dbReference>
<keyword evidence="10" id="KW-1185">Reference proteome</keyword>
<dbReference type="InterPro" id="IPR011051">
    <property type="entry name" value="RmlC_Cupin_sf"/>
</dbReference>
<dbReference type="AlphaFoldDB" id="A0A1I3NCH4"/>
<dbReference type="RefSeq" id="WP_090678142.1">
    <property type="nucleotide sequence ID" value="NZ_FORU01000003.1"/>
</dbReference>
<keyword evidence="1 5" id="KW-0479">Metal-binding</keyword>
<dbReference type="InterPro" id="IPR046457">
    <property type="entry name" value="PMI_typeI_cat"/>
</dbReference>
<dbReference type="PANTHER" id="PTHR42742:SF3">
    <property type="entry name" value="FRUCTOKINASE"/>
    <property type="match status" value="1"/>
</dbReference>
<feature type="binding site" evidence="5">
    <location>
        <position position="122"/>
    </location>
    <ligand>
        <name>Zn(2+)</name>
        <dbReference type="ChEBI" id="CHEBI:29105"/>
    </ligand>
</feature>
<dbReference type="InterPro" id="IPR014628">
    <property type="entry name" value="Man6P_isomerase_Firm_short"/>
</dbReference>
<dbReference type="GO" id="GO:0008270">
    <property type="term" value="F:zinc ion binding"/>
    <property type="evidence" value="ECO:0007669"/>
    <property type="project" value="InterPro"/>
</dbReference>
<dbReference type="Proteomes" id="UP000243887">
    <property type="component" value="Unassembled WGS sequence"/>
</dbReference>
<keyword evidence="2 5" id="KW-0862">Zinc</keyword>
<dbReference type="PANTHER" id="PTHR42742">
    <property type="entry name" value="TRANSCRIPTIONAL REPRESSOR MPRA"/>
    <property type="match status" value="1"/>
</dbReference>
<gene>
    <name evidence="9" type="ORF">SAMN04487893_10349</name>
</gene>
<dbReference type="GO" id="GO:0005975">
    <property type="term" value="P:carbohydrate metabolic process"/>
    <property type="evidence" value="ECO:0007669"/>
    <property type="project" value="InterPro"/>
</dbReference>
<dbReference type="CDD" id="cd07010">
    <property type="entry name" value="cupin_PMI_type_I_N_bac"/>
    <property type="match status" value="1"/>
</dbReference>
<keyword evidence="9" id="KW-0413">Isomerase</keyword>
<feature type="active site" evidence="6">
    <location>
        <position position="200"/>
    </location>
</feature>
<evidence type="ECO:0000256" key="3">
    <source>
        <dbReference type="ARBA" id="ARBA00029741"/>
    </source>
</evidence>
<evidence type="ECO:0000256" key="1">
    <source>
        <dbReference type="ARBA" id="ARBA00022723"/>
    </source>
</evidence>
<feature type="binding site" evidence="5">
    <location>
        <position position="180"/>
    </location>
    <ligand>
        <name>Zn(2+)</name>
        <dbReference type="ChEBI" id="CHEBI:29105"/>
    </ligand>
</feature>
<dbReference type="InterPro" id="IPR051804">
    <property type="entry name" value="Carb_Metab_Reg_Kinase/Isom"/>
</dbReference>
<proteinExistence type="predicted"/>
<dbReference type="SUPFAM" id="SSF51182">
    <property type="entry name" value="RmlC-like cupins"/>
    <property type="match status" value="1"/>
</dbReference>
<evidence type="ECO:0000256" key="4">
    <source>
        <dbReference type="ARBA" id="ARBA00030762"/>
    </source>
</evidence>
<evidence type="ECO:0000313" key="10">
    <source>
        <dbReference type="Proteomes" id="UP000243887"/>
    </source>
</evidence>
<evidence type="ECO:0000313" key="9">
    <source>
        <dbReference type="EMBL" id="SFJ07003.1"/>
    </source>
</evidence>
<reference evidence="10" key="1">
    <citation type="submission" date="2016-10" db="EMBL/GenBank/DDBJ databases">
        <authorList>
            <person name="Varghese N."/>
            <person name="Submissions S."/>
        </authorList>
    </citation>
    <scope>NUCLEOTIDE SEQUENCE [LARGE SCALE GENOMIC DNA]</scope>
    <source>
        <strain evidence="10">DSM 26542</strain>
    </source>
</reference>
<comment type="cofactor">
    <cofactor evidence="5">
        <name>Zn(2+)</name>
        <dbReference type="ChEBI" id="CHEBI:29105"/>
    </cofactor>
    <text evidence="5">Binds 1 zinc ion per subunit.</text>
</comment>
<dbReference type="GO" id="GO:0004476">
    <property type="term" value="F:mannose-6-phosphate isomerase activity"/>
    <property type="evidence" value="ECO:0007669"/>
    <property type="project" value="InterPro"/>
</dbReference>
<evidence type="ECO:0000259" key="8">
    <source>
        <dbReference type="Pfam" id="PF21621"/>
    </source>
</evidence>
<evidence type="ECO:0000256" key="5">
    <source>
        <dbReference type="PIRSR" id="PIRSR036894-1"/>
    </source>
</evidence>